<reference evidence="1 3" key="2">
    <citation type="journal article" date="2014" name="BMC Genomics">
        <title>An improved genome release (version Mt4.0) for the model legume Medicago truncatula.</title>
        <authorList>
            <person name="Tang H."/>
            <person name="Krishnakumar V."/>
            <person name="Bidwell S."/>
            <person name="Rosen B."/>
            <person name="Chan A."/>
            <person name="Zhou S."/>
            <person name="Gentzbittel L."/>
            <person name="Childs K.L."/>
            <person name="Yandell M."/>
            <person name="Gundlach H."/>
            <person name="Mayer K.F."/>
            <person name="Schwartz D.C."/>
            <person name="Town C.D."/>
        </authorList>
    </citation>
    <scope>GENOME REANNOTATION</scope>
    <source>
        <strain evidence="1">A17</strain>
        <strain evidence="2 3">cv. Jemalong A17</strain>
    </source>
</reference>
<dbReference type="EnsemblPlants" id="KEH31239">
    <property type="protein sequence ID" value="KEH31239"/>
    <property type="gene ID" value="MTR_4g094272"/>
</dbReference>
<reference evidence="2" key="3">
    <citation type="submission" date="2015-04" db="UniProtKB">
        <authorList>
            <consortium name="EnsemblPlants"/>
        </authorList>
    </citation>
    <scope>IDENTIFICATION</scope>
    <source>
        <strain evidence="2">cv. Jemalong A17</strain>
    </source>
</reference>
<organism evidence="1 3">
    <name type="scientific">Medicago truncatula</name>
    <name type="common">Barrel medic</name>
    <name type="synonym">Medicago tribuloides</name>
    <dbReference type="NCBI Taxonomy" id="3880"/>
    <lineage>
        <taxon>Eukaryota</taxon>
        <taxon>Viridiplantae</taxon>
        <taxon>Streptophyta</taxon>
        <taxon>Embryophyta</taxon>
        <taxon>Tracheophyta</taxon>
        <taxon>Spermatophyta</taxon>
        <taxon>Magnoliopsida</taxon>
        <taxon>eudicotyledons</taxon>
        <taxon>Gunneridae</taxon>
        <taxon>Pentapetalae</taxon>
        <taxon>rosids</taxon>
        <taxon>fabids</taxon>
        <taxon>Fabales</taxon>
        <taxon>Fabaceae</taxon>
        <taxon>Papilionoideae</taxon>
        <taxon>50 kb inversion clade</taxon>
        <taxon>NPAAA clade</taxon>
        <taxon>Hologalegina</taxon>
        <taxon>IRL clade</taxon>
        <taxon>Trifolieae</taxon>
        <taxon>Medicago</taxon>
    </lineage>
</organism>
<reference evidence="1 3" key="1">
    <citation type="journal article" date="2011" name="Nature">
        <title>The Medicago genome provides insight into the evolution of rhizobial symbioses.</title>
        <authorList>
            <person name="Young N.D."/>
            <person name="Debelle F."/>
            <person name="Oldroyd G.E."/>
            <person name="Geurts R."/>
            <person name="Cannon S.B."/>
            <person name="Udvardi M.K."/>
            <person name="Benedito V.A."/>
            <person name="Mayer K.F."/>
            <person name="Gouzy J."/>
            <person name="Schoof H."/>
            <person name="Van de Peer Y."/>
            <person name="Proost S."/>
            <person name="Cook D.R."/>
            <person name="Meyers B.C."/>
            <person name="Spannagl M."/>
            <person name="Cheung F."/>
            <person name="De Mita S."/>
            <person name="Krishnakumar V."/>
            <person name="Gundlach H."/>
            <person name="Zhou S."/>
            <person name="Mudge J."/>
            <person name="Bharti A.K."/>
            <person name="Murray J.D."/>
            <person name="Naoumkina M.A."/>
            <person name="Rosen B."/>
            <person name="Silverstein K.A."/>
            <person name="Tang H."/>
            <person name="Rombauts S."/>
            <person name="Zhao P.X."/>
            <person name="Zhou P."/>
            <person name="Barbe V."/>
            <person name="Bardou P."/>
            <person name="Bechner M."/>
            <person name="Bellec A."/>
            <person name="Berger A."/>
            <person name="Berges H."/>
            <person name="Bidwell S."/>
            <person name="Bisseling T."/>
            <person name="Choisne N."/>
            <person name="Couloux A."/>
            <person name="Denny R."/>
            <person name="Deshpande S."/>
            <person name="Dai X."/>
            <person name="Doyle J.J."/>
            <person name="Dudez A.M."/>
            <person name="Farmer A.D."/>
            <person name="Fouteau S."/>
            <person name="Franken C."/>
            <person name="Gibelin C."/>
            <person name="Gish J."/>
            <person name="Goldstein S."/>
            <person name="Gonzalez A.J."/>
            <person name="Green P.J."/>
            <person name="Hallab A."/>
            <person name="Hartog M."/>
            <person name="Hua A."/>
            <person name="Humphray S.J."/>
            <person name="Jeong D.H."/>
            <person name="Jing Y."/>
            <person name="Jocker A."/>
            <person name="Kenton S.M."/>
            <person name="Kim D.J."/>
            <person name="Klee K."/>
            <person name="Lai H."/>
            <person name="Lang C."/>
            <person name="Lin S."/>
            <person name="Macmil S.L."/>
            <person name="Magdelenat G."/>
            <person name="Matthews L."/>
            <person name="McCorrison J."/>
            <person name="Monaghan E.L."/>
            <person name="Mun J.H."/>
            <person name="Najar F.Z."/>
            <person name="Nicholson C."/>
            <person name="Noirot C."/>
            <person name="O'Bleness M."/>
            <person name="Paule C.R."/>
            <person name="Poulain J."/>
            <person name="Prion F."/>
            <person name="Qin B."/>
            <person name="Qu C."/>
            <person name="Retzel E.F."/>
            <person name="Riddle C."/>
            <person name="Sallet E."/>
            <person name="Samain S."/>
            <person name="Samson N."/>
            <person name="Sanders I."/>
            <person name="Saurat O."/>
            <person name="Scarpelli C."/>
            <person name="Schiex T."/>
            <person name="Segurens B."/>
            <person name="Severin A.J."/>
            <person name="Sherrier D.J."/>
            <person name="Shi R."/>
            <person name="Sims S."/>
            <person name="Singer S.R."/>
            <person name="Sinharoy S."/>
            <person name="Sterck L."/>
            <person name="Viollet A."/>
            <person name="Wang B.B."/>
            <person name="Wang K."/>
            <person name="Wang M."/>
            <person name="Wang X."/>
            <person name="Warfsmann J."/>
            <person name="Weissenbach J."/>
            <person name="White D.D."/>
            <person name="White J.D."/>
            <person name="Wiley G.B."/>
            <person name="Wincker P."/>
            <person name="Xing Y."/>
            <person name="Yang L."/>
            <person name="Yao Z."/>
            <person name="Ying F."/>
            <person name="Zhai J."/>
            <person name="Zhou L."/>
            <person name="Zuber A."/>
            <person name="Denarie J."/>
            <person name="Dixon R.A."/>
            <person name="May G.D."/>
            <person name="Schwartz D.C."/>
            <person name="Rogers J."/>
            <person name="Quetier F."/>
            <person name="Town C.D."/>
            <person name="Roe B.A."/>
        </authorList>
    </citation>
    <scope>NUCLEOTIDE SEQUENCE [LARGE SCALE GENOMIC DNA]</scope>
    <source>
        <strain evidence="1">A17</strain>
        <strain evidence="2 3">cv. Jemalong A17</strain>
    </source>
</reference>
<dbReference type="Proteomes" id="UP000002051">
    <property type="component" value="Chromosome 4"/>
</dbReference>
<sequence>MDKLLIHKRYGGMGFKDLAAFNVAMLGKQGWKFQTESDTLVSKVFKARYFPLAAAINTSAVQSGHRGNDVIRWQKPRRRRMKCNVDASFSASRNRFGIGCTRDDEGQFVLAKTMWFALMCSVDEGDALGLYHAMRWISDL</sequence>
<gene>
    <name evidence="1" type="ordered locus">MTR_4g094272</name>
</gene>
<name>A0A072UN58_MEDTR</name>
<accession>A0A072UN58</accession>
<dbReference type="HOGENOM" id="CLU_1838102_0_0_1"/>
<dbReference type="InterPro" id="IPR052929">
    <property type="entry name" value="RNase_H-like_EbsB-rel"/>
</dbReference>
<evidence type="ECO:0008006" key="4">
    <source>
        <dbReference type="Google" id="ProtNLM"/>
    </source>
</evidence>
<dbReference type="PANTHER" id="PTHR47074">
    <property type="entry name" value="BNAC02G40300D PROTEIN"/>
    <property type="match status" value="1"/>
</dbReference>
<keyword evidence="3" id="KW-1185">Reference proteome</keyword>
<evidence type="ECO:0000313" key="1">
    <source>
        <dbReference type="EMBL" id="KEH31239.1"/>
    </source>
</evidence>
<dbReference type="EMBL" id="CM001220">
    <property type="protein sequence ID" value="KEH31239.1"/>
    <property type="molecule type" value="Genomic_DNA"/>
</dbReference>
<dbReference type="AlphaFoldDB" id="A0A072UN58"/>
<protein>
    <recommendedName>
        <fullName evidence="4">RNase H type-1 domain-containing protein</fullName>
    </recommendedName>
</protein>
<proteinExistence type="predicted"/>
<dbReference type="STRING" id="3880.A0A072UN58"/>
<evidence type="ECO:0000313" key="3">
    <source>
        <dbReference type="Proteomes" id="UP000002051"/>
    </source>
</evidence>
<evidence type="ECO:0000313" key="2">
    <source>
        <dbReference type="EnsemblPlants" id="KEH31239"/>
    </source>
</evidence>
<dbReference type="PANTHER" id="PTHR47074:SF48">
    <property type="entry name" value="POLYNUCLEOTIDYL TRANSFERASE, RIBONUCLEASE H-LIKE SUPERFAMILY PROTEIN"/>
    <property type="match status" value="1"/>
</dbReference>